<gene>
    <name evidence="1" type="ORF">WICMUC_000877</name>
</gene>
<evidence type="ECO:0000313" key="2">
    <source>
        <dbReference type="Proteomes" id="UP000769528"/>
    </source>
</evidence>
<reference evidence="1" key="2">
    <citation type="submission" date="2021-01" db="EMBL/GenBank/DDBJ databases">
        <authorList>
            <person name="Schikora-Tamarit M.A."/>
        </authorList>
    </citation>
    <scope>NUCLEOTIDE SEQUENCE</scope>
    <source>
        <strain evidence="1">CBS6341</strain>
    </source>
</reference>
<keyword evidence="2" id="KW-1185">Reference proteome</keyword>
<protein>
    <submittedName>
        <fullName evidence="1">Uncharacterized protein</fullName>
    </submittedName>
</protein>
<organism evidence="1 2">
    <name type="scientific">Wickerhamomyces mucosus</name>
    <dbReference type="NCBI Taxonomy" id="1378264"/>
    <lineage>
        <taxon>Eukaryota</taxon>
        <taxon>Fungi</taxon>
        <taxon>Dikarya</taxon>
        <taxon>Ascomycota</taxon>
        <taxon>Saccharomycotina</taxon>
        <taxon>Saccharomycetes</taxon>
        <taxon>Phaffomycetales</taxon>
        <taxon>Wickerhamomycetaceae</taxon>
        <taxon>Wickerhamomyces</taxon>
    </lineage>
</organism>
<dbReference type="Proteomes" id="UP000769528">
    <property type="component" value="Unassembled WGS sequence"/>
</dbReference>
<name>A0A9P8PYF8_9ASCO</name>
<reference evidence="1" key="1">
    <citation type="journal article" date="2021" name="Open Biol.">
        <title>Shared evolutionary footprints suggest mitochondrial oxidative damage underlies multiple complex I losses in fungi.</title>
        <authorList>
            <person name="Schikora-Tamarit M.A."/>
            <person name="Marcet-Houben M."/>
            <person name="Nosek J."/>
            <person name="Gabaldon T."/>
        </authorList>
    </citation>
    <scope>NUCLEOTIDE SEQUENCE</scope>
    <source>
        <strain evidence="1">CBS6341</strain>
    </source>
</reference>
<evidence type="ECO:0000313" key="1">
    <source>
        <dbReference type="EMBL" id="KAH3679544.1"/>
    </source>
</evidence>
<sequence>MNFQRITRLNLQKLTINYNGIILKLLRNLKDLDIILANNLDLVYEIISYTLLLSSELIKYYPKFKKLVKSLIFRIKLSLLNKKIQYNYNPEEDNENLSTTKIELIDELVSKYDDYFNLRYSASMFGLIGSISNFKIVLKQINSLINHGSNNSLSSIIDFLLFINYFWLEAVGVLGDFKLFPKKIVNYIEKNWINLYQQQQSLSDFGYEWSAKIISFKIILDMFKTYFINNNRIKPTILEICDLIFTISWAFPKGNVINTSTFAISGTIGCIIKLQNLLKSLK</sequence>
<dbReference type="OrthoDB" id="3980402at2759"/>
<dbReference type="EMBL" id="JAEUBF010000268">
    <property type="protein sequence ID" value="KAH3679544.1"/>
    <property type="molecule type" value="Genomic_DNA"/>
</dbReference>
<accession>A0A9P8PYF8</accession>
<comment type="caution">
    <text evidence="1">The sequence shown here is derived from an EMBL/GenBank/DDBJ whole genome shotgun (WGS) entry which is preliminary data.</text>
</comment>
<dbReference type="AlphaFoldDB" id="A0A9P8PYF8"/>
<proteinExistence type="predicted"/>